<proteinExistence type="inferred from homology"/>
<dbReference type="InterPro" id="IPR017714">
    <property type="entry name" value="MethylthioRu-1-P_deHdtase_MtnB"/>
</dbReference>
<dbReference type="GO" id="GO:0019509">
    <property type="term" value="P:L-methionine salvage from methylthioadenosine"/>
    <property type="evidence" value="ECO:0007669"/>
    <property type="project" value="UniProtKB-UniRule"/>
</dbReference>
<dbReference type="Proteomes" id="UP000597762">
    <property type="component" value="Unassembled WGS sequence"/>
</dbReference>
<evidence type="ECO:0000256" key="6">
    <source>
        <dbReference type="ARBA" id="ARBA00023167"/>
    </source>
</evidence>
<dbReference type="AlphaFoldDB" id="A0A812EIG5"/>
<evidence type="ECO:0000313" key="12">
    <source>
        <dbReference type="Proteomes" id="UP000597762"/>
    </source>
</evidence>
<comment type="caution">
    <text evidence="11">The sequence shown here is derived from an EMBL/GenBank/DDBJ whole genome shotgun (WGS) entry which is preliminary data.</text>
</comment>
<dbReference type="InterPro" id="IPR027514">
    <property type="entry name" value="Salvage_MtnB_euk"/>
</dbReference>
<comment type="cofactor">
    <cofactor evidence="9">
        <name>Zn(2+)</name>
        <dbReference type="ChEBI" id="CHEBI:29105"/>
    </cofactor>
    <text evidence="9">Binds 1 zinc ion per subunit.</text>
</comment>
<dbReference type="PANTHER" id="PTHR10640">
    <property type="entry name" value="METHYLTHIORIBULOSE-1-PHOSPHATE DEHYDRATASE"/>
    <property type="match status" value="1"/>
</dbReference>
<feature type="domain" description="Class II aldolase/adducin N-terminal" evidence="10">
    <location>
        <begin position="8"/>
        <end position="204"/>
    </location>
</feature>
<comment type="similarity">
    <text evidence="9">Belongs to the aldolase class II family. MtnB subfamily.</text>
</comment>
<evidence type="ECO:0000256" key="3">
    <source>
        <dbReference type="ARBA" id="ARBA00022605"/>
    </source>
</evidence>
<dbReference type="InterPro" id="IPR001303">
    <property type="entry name" value="Aldolase_II/adducin_N"/>
</dbReference>
<dbReference type="SUPFAM" id="SSF53639">
    <property type="entry name" value="AraD/HMP-PK domain-like"/>
    <property type="match status" value="1"/>
</dbReference>
<feature type="binding site" evidence="9">
    <location>
        <position position="97"/>
    </location>
    <ligand>
        <name>Zn(2+)</name>
        <dbReference type="ChEBI" id="CHEBI:29105"/>
    </ligand>
</feature>
<evidence type="ECO:0000256" key="9">
    <source>
        <dbReference type="HAMAP-Rule" id="MF_03116"/>
    </source>
</evidence>
<name>A0A812EIG5_ACAPH</name>
<dbReference type="GO" id="GO:0005737">
    <property type="term" value="C:cytoplasm"/>
    <property type="evidence" value="ECO:0007669"/>
    <property type="project" value="UniProtKB-SubCell"/>
</dbReference>
<evidence type="ECO:0000256" key="7">
    <source>
        <dbReference type="ARBA" id="ARBA00023239"/>
    </source>
</evidence>
<protein>
    <recommendedName>
        <fullName evidence="9">Probable methylthioribulose-1-phosphate dehydratase</fullName>
        <shortName evidence="9">MTRu-1-P dehydratase</shortName>
        <ecNumber evidence="9">4.2.1.109</ecNumber>
    </recommendedName>
</protein>
<dbReference type="Gene3D" id="3.40.225.10">
    <property type="entry name" value="Class II aldolase/adducin N-terminal domain"/>
    <property type="match status" value="1"/>
</dbReference>
<comment type="catalytic activity">
    <reaction evidence="9">
        <text>5-(methylsulfanyl)-D-ribulose 1-phosphate = 5-methylsulfanyl-2,3-dioxopentyl phosphate + H2O</text>
        <dbReference type="Rhea" id="RHEA:15549"/>
        <dbReference type="ChEBI" id="CHEBI:15377"/>
        <dbReference type="ChEBI" id="CHEBI:58548"/>
        <dbReference type="ChEBI" id="CHEBI:58828"/>
        <dbReference type="EC" id="4.2.1.109"/>
    </reaction>
</comment>
<keyword evidence="6 9" id="KW-0486">Methionine biosynthesis</keyword>
<organism evidence="11 12">
    <name type="scientific">Acanthosepion pharaonis</name>
    <name type="common">Pharaoh cuttlefish</name>
    <name type="synonym">Sepia pharaonis</name>
    <dbReference type="NCBI Taxonomy" id="158019"/>
    <lineage>
        <taxon>Eukaryota</taxon>
        <taxon>Metazoa</taxon>
        <taxon>Spiralia</taxon>
        <taxon>Lophotrochozoa</taxon>
        <taxon>Mollusca</taxon>
        <taxon>Cephalopoda</taxon>
        <taxon>Coleoidea</taxon>
        <taxon>Decapodiformes</taxon>
        <taxon>Sepiida</taxon>
        <taxon>Sepiina</taxon>
        <taxon>Sepiidae</taxon>
        <taxon>Acanthosepion</taxon>
    </lineage>
</organism>
<accession>A0A812EIG5</accession>
<comment type="function">
    <text evidence="8">Catalyzes the dehydration of methylthioribulose-1-phosphate (MTRu-1-P) into 2,3-diketo-5-methylthiopentyl-1-phosphate (DK-MTP-1-P). Functions in the methionine salvage pathway, which plays a key role in cancer, apoptosis, microbial proliferation and inflammation. May inhibit the CASP1-related inflammatory response (pyroptosis), the CASP9-dependent apoptotic pathway and the cytochrome c-dependent and APAF1-mediated cell death.</text>
</comment>
<evidence type="ECO:0000256" key="2">
    <source>
        <dbReference type="ARBA" id="ARBA00022490"/>
    </source>
</evidence>
<dbReference type="HAMAP" id="MF_03116">
    <property type="entry name" value="Salvage_MtnB_euk"/>
    <property type="match status" value="1"/>
</dbReference>
<comment type="subcellular location">
    <subcellularLocation>
        <location evidence="9">Cytoplasm</location>
    </subcellularLocation>
</comment>
<evidence type="ECO:0000256" key="1">
    <source>
        <dbReference type="ARBA" id="ARBA00006274"/>
    </source>
</evidence>
<feature type="binding site" evidence="9">
    <location>
        <position position="79"/>
    </location>
    <ligand>
        <name>substrate</name>
    </ligand>
</feature>
<feature type="binding site" evidence="9">
    <location>
        <position position="99"/>
    </location>
    <ligand>
        <name>Zn(2+)</name>
        <dbReference type="ChEBI" id="CHEBI:29105"/>
    </ligand>
</feature>
<dbReference type="EC" id="4.2.1.109" evidence="9"/>
<dbReference type="Pfam" id="PF00596">
    <property type="entry name" value="Aldolase_II"/>
    <property type="match status" value="1"/>
</dbReference>
<keyword evidence="5 9" id="KW-0862">Zinc</keyword>
<dbReference type="SMART" id="SM01007">
    <property type="entry name" value="Aldolase_II"/>
    <property type="match status" value="1"/>
</dbReference>
<dbReference type="EMBL" id="CAHIKZ030005448">
    <property type="protein sequence ID" value="CAE1325408.1"/>
    <property type="molecule type" value="Genomic_DNA"/>
</dbReference>
<feature type="binding site" evidence="9">
    <location>
        <position position="177"/>
    </location>
    <ligand>
        <name>Zn(2+)</name>
        <dbReference type="ChEBI" id="CHEBI:29105"/>
    </ligand>
</feature>
<dbReference type="PANTHER" id="PTHR10640:SF7">
    <property type="entry name" value="METHYLTHIORIBULOSE-1-PHOSPHATE DEHYDRATASE"/>
    <property type="match status" value="1"/>
</dbReference>
<gene>
    <name evidence="11" type="ORF">SPHA_75055</name>
</gene>
<evidence type="ECO:0000256" key="8">
    <source>
        <dbReference type="ARBA" id="ARBA00060021"/>
    </source>
</evidence>
<keyword evidence="7 9" id="KW-0456">Lyase</keyword>
<evidence type="ECO:0000259" key="10">
    <source>
        <dbReference type="SMART" id="SM01007"/>
    </source>
</evidence>
<evidence type="ECO:0000256" key="4">
    <source>
        <dbReference type="ARBA" id="ARBA00022723"/>
    </source>
</evidence>
<reference evidence="11" key="1">
    <citation type="submission" date="2021-01" db="EMBL/GenBank/DDBJ databases">
        <authorList>
            <person name="Li R."/>
            <person name="Bekaert M."/>
        </authorList>
    </citation>
    <scope>NUCLEOTIDE SEQUENCE</scope>
    <source>
        <strain evidence="11">Farmed</strain>
    </source>
</reference>
<sequence>MDKEHPSYLIPELCRQFYHLGWCTGTGGGVSIKHNDEIYIAPSGVQKEFIKPEDLFVVNIKGDVTCEPPPQKKLKKSQCTPLFMNAYTLRGAGSVIHSHSKNALMATLFYEGKEFQISHIEVIKGIKKCKSGSNYRYDDVLVVPIIENTPFEADLTEAMAQAMEDYPETCAVLVRRHGVYVWGKTWQEAKTMCECYDYLFDIAVRMKNAGFDPTSVPQPPKGAYMSAVNATKS</sequence>
<keyword evidence="2 9" id="KW-0963">Cytoplasm</keyword>
<dbReference type="NCBIfam" id="TIGR03328">
    <property type="entry name" value="salvage_mtnB"/>
    <property type="match status" value="1"/>
</dbReference>
<dbReference type="UniPathway" id="UPA00904">
    <property type="reaction ID" value="UER00875"/>
</dbReference>
<dbReference type="GO" id="GO:0008270">
    <property type="term" value="F:zinc ion binding"/>
    <property type="evidence" value="ECO:0007669"/>
    <property type="project" value="UniProtKB-UniRule"/>
</dbReference>
<comment type="similarity">
    <text evidence="1">Belongs to the aldolase class II family. Adducin subfamily.</text>
</comment>
<keyword evidence="12" id="KW-1185">Reference proteome</keyword>
<evidence type="ECO:0000313" key="11">
    <source>
        <dbReference type="EMBL" id="CAE1325408.1"/>
    </source>
</evidence>
<feature type="active site" description="Proton donor/acceptor" evidence="9">
    <location>
        <position position="121"/>
    </location>
</feature>
<dbReference type="InterPro" id="IPR036409">
    <property type="entry name" value="Aldolase_II/adducin_N_sf"/>
</dbReference>
<evidence type="ECO:0000256" key="5">
    <source>
        <dbReference type="ARBA" id="ARBA00022833"/>
    </source>
</evidence>
<keyword evidence="4 9" id="KW-0479">Metal-binding</keyword>
<dbReference type="GO" id="GO:0046570">
    <property type="term" value="F:methylthioribulose 1-phosphate dehydratase activity"/>
    <property type="evidence" value="ECO:0007669"/>
    <property type="project" value="UniProtKB-UniRule"/>
</dbReference>
<dbReference type="FunFam" id="3.40.225.10:FF:000003">
    <property type="entry name" value="Methylthioribulose-1-phosphate dehydratase"/>
    <property type="match status" value="1"/>
</dbReference>
<keyword evidence="3 9" id="KW-0028">Amino-acid biosynthesis</keyword>
<dbReference type="OrthoDB" id="191080at2759"/>
<comment type="pathway">
    <text evidence="9">Amino-acid biosynthesis; L-methionine biosynthesis via salvage pathway; L-methionine from S-methyl-5-thio-alpha-D-ribose 1-phosphate: step 2/6.</text>
</comment>